<dbReference type="PANTHER" id="PTHR28047">
    <property type="entry name" value="PROTEIN DCG1"/>
    <property type="match status" value="1"/>
</dbReference>
<dbReference type="Gene3D" id="3.40.50.12500">
    <property type="match status" value="1"/>
</dbReference>
<dbReference type="InterPro" id="IPR053714">
    <property type="entry name" value="Iso_Racemase_Enz_sf"/>
</dbReference>
<evidence type="ECO:0000256" key="1">
    <source>
        <dbReference type="ARBA" id="ARBA00038414"/>
    </source>
</evidence>
<evidence type="ECO:0008006" key="4">
    <source>
        <dbReference type="Google" id="ProtNLM"/>
    </source>
</evidence>
<accession>A0A9P8PJB2</accession>
<dbReference type="GO" id="GO:0047661">
    <property type="term" value="F:amino-acid racemase activity"/>
    <property type="evidence" value="ECO:0007669"/>
    <property type="project" value="InterPro"/>
</dbReference>
<dbReference type="PANTHER" id="PTHR28047:SF5">
    <property type="entry name" value="PROTEIN DCG1"/>
    <property type="match status" value="1"/>
</dbReference>
<reference evidence="2" key="1">
    <citation type="journal article" date="2021" name="Open Biol.">
        <title>Shared evolutionary footprints suggest mitochondrial oxidative damage underlies multiple complex I losses in fungi.</title>
        <authorList>
            <person name="Schikora-Tamarit M.A."/>
            <person name="Marcet-Houben M."/>
            <person name="Nosek J."/>
            <person name="Gabaldon T."/>
        </authorList>
    </citation>
    <scope>NUCLEOTIDE SEQUENCE</scope>
    <source>
        <strain evidence="2">CBS6341</strain>
    </source>
</reference>
<dbReference type="InterPro" id="IPR015942">
    <property type="entry name" value="Asp/Glu/hydantoin_racemase"/>
</dbReference>
<name>A0A9P8PJB2_9ASCO</name>
<dbReference type="Pfam" id="PF01177">
    <property type="entry name" value="Asp_Glu_race"/>
    <property type="match status" value="1"/>
</dbReference>
<proteinExistence type="inferred from homology"/>
<evidence type="ECO:0000313" key="3">
    <source>
        <dbReference type="Proteomes" id="UP000769528"/>
    </source>
</evidence>
<comment type="similarity">
    <text evidence="1">Belongs to the HyuE racemase family.</text>
</comment>
<sequence length="222" mass="24437">MSLNLLIINPNSSESVTTNLANLLTEPEGIVFHYFTAPENAPKEIDGYEETVIASTEACIPSLERIKDQYDGFLVCCYSDHPLIYKLRNITSKPVLGIFQASLVYSLSKSPSKFGILTSTTSWESILDKSVVDFFGGVKIPLFNGTIAANVNVLKLGDPKYYSLLEERTKILVERGSEIILLGCAGLSGLEPKLKKSFPGVQFIDTVKIGSELLVSFSRFEK</sequence>
<gene>
    <name evidence="2" type="ORF">WICMUC_003793</name>
</gene>
<evidence type="ECO:0000313" key="2">
    <source>
        <dbReference type="EMBL" id="KAH3673333.1"/>
    </source>
</evidence>
<keyword evidence="3" id="KW-1185">Reference proteome</keyword>
<organism evidence="2 3">
    <name type="scientific">Wickerhamomyces mucosus</name>
    <dbReference type="NCBI Taxonomy" id="1378264"/>
    <lineage>
        <taxon>Eukaryota</taxon>
        <taxon>Fungi</taxon>
        <taxon>Dikarya</taxon>
        <taxon>Ascomycota</taxon>
        <taxon>Saccharomycotina</taxon>
        <taxon>Saccharomycetes</taxon>
        <taxon>Phaffomycetales</taxon>
        <taxon>Wickerhamomycetaceae</taxon>
        <taxon>Wickerhamomyces</taxon>
    </lineage>
</organism>
<dbReference type="AlphaFoldDB" id="A0A9P8PJB2"/>
<dbReference type="OrthoDB" id="412018at2759"/>
<comment type="caution">
    <text evidence="2">The sequence shown here is derived from an EMBL/GenBank/DDBJ whole genome shotgun (WGS) entry which is preliminary data.</text>
</comment>
<dbReference type="EMBL" id="JAEUBF010001028">
    <property type="protein sequence ID" value="KAH3673333.1"/>
    <property type="molecule type" value="Genomic_DNA"/>
</dbReference>
<reference evidence="2" key="2">
    <citation type="submission" date="2021-01" db="EMBL/GenBank/DDBJ databases">
        <authorList>
            <person name="Schikora-Tamarit M.A."/>
        </authorList>
    </citation>
    <scope>NUCLEOTIDE SEQUENCE</scope>
    <source>
        <strain evidence="2">CBS6341</strain>
    </source>
</reference>
<dbReference type="Proteomes" id="UP000769528">
    <property type="component" value="Unassembled WGS sequence"/>
</dbReference>
<dbReference type="InterPro" id="IPR052186">
    <property type="entry name" value="Hydantoin_racemase-like"/>
</dbReference>
<protein>
    <recommendedName>
        <fullName evidence="4">Protein DCG1</fullName>
    </recommendedName>
</protein>